<comment type="caution">
    <text evidence="7">The sequence shown here is derived from an EMBL/GenBank/DDBJ whole genome shotgun (WGS) entry which is preliminary data.</text>
</comment>
<keyword evidence="1" id="KW-0285">Flavoprotein</keyword>
<feature type="domain" description="Amine oxidase" evidence="6">
    <location>
        <begin position="12"/>
        <end position="265"/>
    </location>
</feature>
<name>A0A9D9ER12_9BACT</name>
<evidence type="ECO:0000256" key="1">
    <source>
        <dbReference type="ARBA" id="ARBA00022630"/>
    </source>
</evidence>
<dbReference type="PANTHER" id="PTHR46091:SF3">
    <property type="entry name" value="AMINE OXIDASE DOMAIN-CONTAINING PROTEIN"/>
    <property type="match status" value="1"/>
</dbReference>
<dbReference type="InterPro" id="IPR036188">
    <property type="entry name" value="FAD/NAD-bd_sf"/>
</dbReference>
<proteinExistence type="predicted"/>
<accession>A0A9D9ER12</accession>
<keyword evidence="4" id="KW-0521">NADP</keyword>
<evidence type="ECO:0000259" key="6">
    <source>
        <dbReference type="Pfam" id="PF01593"/>
    </source>
</evidence>
<reference evidence="7" key="1">
    <citation type="submission" date="2020-10" db="EMBL/GenBank/DDBJ databases">
        <authorList>
            <person name="Gilroy R."/>
        </authorList>
    </citation>
    <scope>NUCLEOTIDE SEQUENCE</scope>
    <source>
        <strain evidence="7">B1-20833</strain>
    </source>
</reference>
<dbReference type="InterPro" id="IPR052206">
    <property type="entry name" value="Retinol_saturase"/>
</dbReference>
<evidence type="ECO:0000256" key="2">
    <source>
        <dbReference type="ARBA" id="ARBA00022729"/>
    </source>
</evidence>
<dbReference type="Gene3D" id="3.50.50.60">
    <property type="entry name" value="FAD/NAD(P)-binding domain"/>
    <property type="match status" value="2"/>
</dbReference>
<evidence type="ECO:0000256" key="4">
    <source>
        <dbReference type="ARBA" id="ARBA00022857"/>
    </source>
</evidence>
<evidence type="ECO:0000313" key="7">
    <source>
        <dbReference type="EMBL" id="MBO8452044.1"/>
    </source>
</evidence>
<dbReference type="EMBL" id="JADIMI010000036">
    <property type="protein sequence ID" value="MBO8452044.1"/>
    <property type="molecule type" value="Genomic_DNA"/>
</dbReference>
<dbReference type="GO" id="GO:0016491">
    <property type="term" value="F:oxidoreductase activity"/>
    <property type="evidence" value="ECO:0007669"/>
    <property type="project" value="InterPro"/>
</dbReference>
<dbReference type="PANTHER" id="PTHR46091">
    <property type="entry name" value="BLR7054 PROTEIN"/>
    <property type="match status" value="1"/>
</dbReference>
<protein>
    <submittedName>
        <fullName evidence="7">NAD(P)/FAD-dependent oxidoreductase</fullName>
    </submittedName>
</protein>
<keyword evidence="2" id="KW-0732">Signal</keyword>
<dbReference type="AlphaFoldDB" id="A0A9D9ER12"/>
<dbReference type="SUPFAM" id="SSF51905">
    <property type="entry name" value="FAD/NAD(P)-binding domain"/>
    <property type="match status" value="1"/>
</dbReference>
<dbReference type="Pfam" id="PF01593">
    <property type="entry name" value="Amino_oxidase"/>
    <property type="match status" value="1"/>
</dbReference>
<organism evidence="7 8">
    <name type="scientific">Candidatus Cryptobacteroides intestinavium</name>
    <dbReference type="NCBI Taxonomy" id="2840766"/>
    <lineage>
        <taxon>Bacteria</taxon>
        <taxon>Pseudomonadati</taxon>
        <taxon>Bacteroidota</taxon>
        <taxon>Bacteroidia</taxon>
        <taxon>Bacteroidales</taxon>
        <taxon>Candidatus Cryptobacteroides</taxon>
    </lineage>
</organism>
<reference evidence="7" key="2">
    <citation type="journal article" date="2021" name="PeerJ">
        <title>Extensive microbial diversity within the chicken gut microbiome revealed by metagenomics and culture.</title>
        <authorList>
            <person name="Gilroy R."/>
            <person name="Ravi A."/>
            <person name="Getino M."/>
            <person name="Pursley I."/>
            <person name="Horton D.L."/>
            <person name="Alikhan N.F."/>
            <person name="Baker D."/>
            <person name="Gharbi K."/>
            <person name="Hall N."/>
            <person name="Watson M."/>
            <person name="Adriaenssens E.M."/>
            <person name="Foster-Nyarko E."/>
            <person name="Jarju S."/>
            <person name="Secka A."/>
            <person name="Antonio M."/>
            <person name="Oren A."/>
            <person name="Chaudhuri R.R."/>
            <person name="La Ragione R."/>
            <person name="Hildebrand F."/>
            <person name="Pallen M.J."/>
        </authorList>
    </citation>
    <scope>NUCLEOTIDE SEQUENCE</scope>
    <source>
        <strain evidence="7">B1-20833</strain>
    </source>
</reference>
<gene>
    <name evidence="7" type="ORF">IAC06_04060</name>
</gene>
<dbReference type="Proteomes" id="UP000823661">
    <property type="component" value="Unassembled WGS sequence"/>
</dbReference>
<evidence type="ECO:0000256" key="3">
    <source>
        <dbReference type="ARBA" id="ARBA00022827"/>
    </source>
</evidence>
<sequence>MDGSVIIIGSGLGGLECGYILAKHGMKVTVLEQSDQTGGCLQTFVRGRALFDTGFHYAGGLGDGEPLNILFRYFGLMDLPWVRMDPDCFDEVVIGDMSFPFAGGHRQFAQRLAGYFPHEKDAIIKYTQFLKNVGDHIFDCFSPRNADGPFSGPLFSRPAYGFLAGLVRDPLLRQVLSGTSLKMELAAESLPLYVFAQINDSFIRSSWRLRGGGSLITDSLADSIRKMGGEVRTDTEVTAIREKGGRVAGVEVNGGEMLDADFVVSDIHPAETVALIWETKAVRKVYRRRISALGNTFGMFTANIRLKPGSLKYINRNIYLHRAGADVWNPRPGKTDSVLVSWSVPYDGTDDAISLDLLSPMWWSEVEKWYGLPYGHRGEDYVQFKRMKTEECMSLAERRIPGLRDAVDRIYTSTPLSYRSCLCSPEGSAYGVRKDWRSPMTTVLAPKTPLPGLLLTGQSLGLHGLLGVSMTSVFTCAEIIGLDALATEILCQNNKT</sequence>
<evidence type="ECO:0000256" key="5">
    <source>
        <dbReference type="ARBA" id="ARBA00023027"/>
    </source>
</evidence>
<keyword evidence="5" id="KW-0520">NAD</keyword>
<evidence type="ECO:0000313" key="8">
    <source>
        <dbReference type="Proteomes" id="UP000823661"/>
    </source>
</evidence>
<keyword evidence="3" id="KW-0274">FAD</keyword>
<dbReference type="InterPro" id="IPR002937">
    <property type="entry name" value="Amino_oxidase"/>
</dbReference>